<reference evidence="9" key="1">
    <citation type="submission" date="2015-12" db="EMBL/GenBank/DDBJ databases">
        <title>Gene expression during late stages of embryo sac development: a critical building block for successful pollen-pistil interactions.</title>
        <authorList>
            <person name="Liu Y."/>
            <person name="Joly V."/>
            <person name="Sabar M."/>
            <person name="Matton D.P."/>
        </authorList>
    </citation>
    <scope>NUCLEOTIDE SEQUENCE</scope>
</reference>
<name>A0A0V0H804_SOLCH</name>
<dbReference type="EMBL" id="GEDG01023753">
    <property type="protein sequence ID" value="JAP16495.1"/>
    <property type="molecule type" value="Transcribed_RNA"/>
</dbReference>
<dbReference type="InterPro" id="IPR000477">
    <property type="entry name" value="RT_dom"/>
</dbReference>
<keyword evidence="7 9" id="KW-0695">RNA-directed DNA polymerase</keyword>
<keyword evidence="4" id="KW-0540">Nuclease</keyword>
<dbReference type="SUPFAM" id="SSF56672">
    <property type="entry name" value="DNA/RNA polymerases"/>
    <property type="match status" value="1"/>
</dbReference>
<evidence type="ECO:0000256" key="1">
    <source>
        <dbReference type="ARBA" id="ARBA00022670"/>
    </source>
</evidence>
<dbReference type="Gene3D" id="3.10.10.10">
    <property type="entry name" value="HIV Type 1 Reverse Transcriptase, subunit A, domain 1"/>
    <property type="match status" value="1"/>
</dbReference>
<evidence type="ECO:0000259" key="8">
    <source>
        <dbReference type="Pfam" id="PF00078"/>
    </source>
</evidence>
<dbReference type="PANTHER" id="PTHR24559">
    <property type="entry name" value="TRANSPOSON TY3-I GAG-POL POLYPROTEIN"/>
    <property type="match status" value="1"/>
</dbReference>
<dbReference type="GO" id="GO:0006508">
    <property type="term" value="P:proteolysis"/>
    <property type="evidence" value="ECO:0007669"/>
    <property type="project" value="UniProtKB-KW"/>
</dbReference>
<dbReference type="Pfam" id="PF00078">
    <property type="entry name" value="RVT_1"/>
    <property type="match status" value="1"/>
</dbReference>
<keyword evidence="1" id="KW-0645">Protease</keyword>
<evidence type="ECO:0000256" key="5">
    <source>
        <dbReference type="ARBA" id="ARBA00022759"/>
    </source>
</evidence>
<dbReference type="PANTHER" id="PTHR24559:SF452">
    <property type="entry name" value="INTEGRASE CATALYTIC DOMAIN-CONTAINING PROTEIN"/>
    <property type="match status" value="1"/>
</dbReference>
<dbReference type="InterPro" id="IPR053134">
    <property type="entry name" value="RNA-dir_DNA_polymerase"/>
</dbReference>
<dbReference type="InterPro" id="IPR043502">
    <property type="entry name" value="DNA/RNA_pol_sf"/>
</dbReference>
<organism evidence="9">
    <name type="scientific">Solanum chacoense</name>
    <name type="common">Chaco potato</name>
    <dbReference type="NCBI Taxonomy" id="4108"/>
    <lineage>
        <taxon>Eukaryota</taxon>
        <taxon>Viridiplantae</taxon>
        <taxon>Streptophyta</taxon>
        <taxon>Embryophyta</taxon>
        <taxon>Tracheophyta</taxon>
        <taxon>Spermatophyta</taxon>
        <taxon>Magnoliopsida</taxon>
        <taxon>eudicotyledons</taxon>
        <taxon>Gunneridae</taxon>
        <taxon>Pentapetalae</taxon>
        <taxon>asterids</taxon>
        <taxon>lamiids</taxon>
        <taxon>Solanales</taxon>
        <taxon>Solanaceae</taxon>
        <taxon>Solanoideae</taxon>
        <taxon>Solaneae</taxon>
        <taxon>Solanum</taxon>
    </lineage>
</organism>
<feature type="domain" description="Reverse transcriptase" evidence="8">
    <location>
        <begin position="2"/>
        <end position="100"/>
    </location>
</feature>
<dbReference type="CDD" id="cd01647">
    <property type="entry name" value="RT_LTR"/>
    <property type="match status" value="1"/>
</dbReference>
<evidence type="ECO:0000256" key="2">
    <source>
        <dbReference type="ARBA" id="ARBA00022679"/>
    </source>
</evidence>
<dbReference type="Gene3D" id="3.30.70.270">
    <property type="match status" value="1"/>
</dbReference>
<dbReference type="GO" id="GO:0008233">
    <property type="term" value="F:peptidase activity"/>
    <property type="evidence" value="ECO:0007669"/>
    <property type="project" value="UniProtKB-KW"/>
</dbReference>
<accession>A0A0V0H804</accession>
<dbReference type="AlphaFoldDB" id="A0A0V0H804"/>
<evidence type="ECO:0000313" key="9">
    <source>
        <dbReference type="EMBL" id="JAP16495.1"/>
    </source>
</evidence>
<proteinExistence type="predicted"/>
<dbReference type="FunFam" id="3.10.10.10:FF:000007">
    <property type="entry name" value="Retrovirus-related Pol polyprotein from transposon 17.6-like Protein"/>
    <property type="match status" value="1"/>
</dbReference>
<dbReference type="InterPro" id="IPR043128">
    <property type="entry name" value="Rev_trsase/Diguanyl_cyclase"/>
</dbReference>
<evidence type="ECO:0000256" key="4">
    <source>
        <dbReference type="ARBA" id="ARBA00022722"/>
    </source>
</evidence>
<keyword evidence="2" id="KW-0808">Transferase</keyword>
<keyword evidence="6" id="KW-0378">Hydrolase</keyword>
<evidence type="ECO:0000256" key="6">
    <source>
        <dbReference type="ARBA" id="ARBA00022801"/>
    </source>
</evidence>
<keyword evidence="3" id="KW-0548">Nucleotidyltransferase</keyword>
<dbReference type="GO" id="GO:0003964">
    <property type="term" value="F:RNA-directed DNA polymerase activity"/>
    <property type="evidence" value="ECO:0007669"/>
    <property type="project" value="UniProtKB-KW"/>
</dbReference>
<keyword evidence="5" id="KW-0255">Endonuclease</keyword>
<dbReference type="GO" id="GO:0004519">
    <property type="term" value="F:endonuclease activity"/>
    <property type="evidence" value="ECO:0007669"/>
    <property type="project" value="UniProtKB-KW"/>
</dbReference>
<sequence>MCVDYRELNSHTVKDKFPIPVIEELLDELHGAKYFSKLDLRSGYHQIRMFESDIPKTAFRTHQGHYEFMVMPFGLTNAPSTFQSLMNQIFQPHLRKFILVFF</sequence>
<evidence type="ECO:0000256" key="3">
    <source>
        <dbReference type="ARBA" id="ARBA00022695"/>
    </source>
</evidence>
<evidence type="ECO:0000256" key="7">
    <source>
        <dbReference type="ARBA" id="ARBA00022918"/>
    </source>
</evidence>
<protein>
    <submittedName>
        <fullName evidence="9">Putative reverse transcriptase-like</fullName>
    </submittedName>
</protein>